<dbReference type="RefSeq" id="WP_002569397.1">
    <property type="nucleotide sequence ID" value="NZ_CABKUK010000008.1"/>
</dbReference>
<sequence length="223" mass="24754">MSNGTNYAKDSQMTRRYIMLLIGIFFMGTGISLIIKSGTGTSPMSSLTNVMTQICPLLTLGMYTFLLNVLFFIGEFIVDFKSFSASKFIQLIPTFFLSVAVDFNMFLVRGLHPETYILKLAVLIIGCMFFGLSIAFMVSADVILMPGEALIKIISVKYQKEYGNVKTAVDVSLVVLAVIVSLIFLNTIYGVREGTLIAAFTIGNFSRFFRGYTNKLVREVALQ</sequence>
<evidence type="ECO:0000313" key="2">
    <source>
        <dbReference type="EMBL" id="RGV74135.1"/>
    </source>
</evidence>
<proteinExistence type="predicted"/>
<keyword evidence="3" id="KW-0067">ATP-binding</keyword>
<dbReference type="AlphaFoldDB" id="A0A414ASN1"/>
<evidence type="ECO:0000313" key="4">
    <source>
        <dbReference type="Proteomes" id="UP000283975"/>
    </source>
</evidence>
<evidence type="ECO:0000313" key="3">
    <source>
        <dbReference type="EMBL" id="RHC54528.1"/>
    </source>
</evidence>
<dbReference type="GO" id="GO:0005524">
    <property type="term" value="F:ATP binding"/>
    <property type="evidence" value="ECO:0007669"/>
    <property type="project" value="UniProtKB-KW"/>
</dbReference>
<comment type="caution">
    <text evidence="3">The sequence shown here is derived from an EMBL/GenBank/DDBJ whole genome shotgun (WGS) entry which is preliminary data.</text>
</comment>
<dbReference type="EMBL" id="QSHZ01000021">
    <property type="protein sequence ID" value="RHC54528.1"/>
    <property type="molecule type" value="Genomic_DNA"/>
</dbReference>
<evidence type="ECO:0000313" key="5">
    <source>
        <dbReference type="Proteomes" id="UP000284543"/>
    </source>
</evidence>
<feature type="transmembrane region" description="Helical" evidence="1">
    <location>
        <begin position="57"/>
        <end position="78"/>
    </location>
</feature>
<dbReference type="Proteomes" id="UP000284543">
    <property type="component" value="Unassembled WGS sequence"/>
</dbReference>
<keyword evidence="1" id="KW-0472">Membrane</keyword>
<reference evidence="4 5" key="1">
    <citation type="submission" date="2018-08" db="EMBL/GenBank/DDBJ databases">
        <title>A genome reference for cultivated species of the human gut microbiota.</title>
        <authorList>
            <person name="Zou Y."/>
            <person name="Xue W."/>
            <person name="Luo G."/>
        </authorList>
    </citation>
    <scope>NUCLEOTIDE SEQUENCE [LARGE SCALE GENOMIC DNA]</scope>
    <source>
        <strain evidence="2 5">AF14-18</strain>
        <strain evidence="3 4">AM35-14</strain>
    </source>
</reference>
<dbReference type="Pfam" id="PF19700">
    <property type="entry name" value="DUF6198"/>
    <property type="match status" value="1"/>
</dbReference>
<keyword evidence="3" id="KW-0547">Nucleotide-binding</keyword>
<dbReference type="InterPro" id="IPR038750">
    <property type="entry name" value="YczE/YyaS-like"/>
</dbReference>
<dbReference type="EMBL" id="QRZM01000008">
    <property type="protein sequence ID" value="RGV74135.1"/>
    <property type="molecule type" value="Genomic_DNA"/>
</dbReference>
<dbReference type="PANTHER" id="PTHR40078">
    <property type="entry name" value="INTEGRAL MEMBRANE PROTEIN-RELATED"/>
    <property type="match status" value="1"/>
</dbReference>
<feature type="transmembrane region" description="Helical" evidence="1">
    <location>
        <begin position="17"/>
        <end position="37"/>
    </location>
</feature>
<evidence type="ECO:0000256" key="1">
    <source>
        <dbReference type="SAM" id="Phobius"/>
    </source>
</evidence>
<name>A0A414ASN1_9FIRM</name>
<dbReference type="KEGG" id="cbol:CGC65_10660"/>
<organism evidence="3 4">
    <name type="scientific">Enterocloster bolteae</name>
    <dbReference type="NCBI Taxonomy" id="208479"/>
    <lineage>
        <taxon>Bacteria</taxon>
        <taxon>Bacillati</taxon>
        <taxon>Bacillota</taxon>
        <taxon>Clostridia</taxon>
        <taxon>Lachnospirales</taxon>
        <taxon>Lachnospiraceae</taxon>
        <taxon>Enterocloster</taxon>
    </lineage>
</organism>
<feature type="transmembrane region" description="Helical" evidence="1">
    <location>
        <begin position="120"/>
        <end position="144"/>
    </location>
</feature>
<dbReference type="Proteomes" id="UP000283975">
    <property type="component" value="Unassembled WGS sequence"/>
</dbReference>
<protein>
    <submittedName>
        <fullName evidence="3">Peptide ABC transporter ATP-binding protein</fullName>
    </submittedName>
</protein>
<dbReference type="PANTHER" id="PTHR40078:SF1">
    <property type="entry name" value="INTEGRAL MEMBRANE PROTEIN"/>
    <property type="match status" value="1"/>
</dbReference>
<feature type="transmembrane region" description="Helical" evidence="1">
    <location>
        <begin position="165"/>
        <end position="185"/>
    </location>
</feature>
<feature type="transmembrane region" description="Helical" evidence="1">
    <location>
        <begin position="90"/>
        <end position="108"/>
    </location>
</feature>
<gene>
    <name evidence="3" type="ORF">DW839_19070</name>
    <name evidence="2" type="ORF">DWW02_19290</name>
</gene>
<keyword evidence="1" id="KW-0812">Transmembrane</keyword>
<accession>A0A414ASN1</accession>
<keyword evidence="1" id="KW-1133">Transmembrane helix</keyword>